<dbReference type="EMBL" id="DS871365">
    <property type="protein sequence ID" value="EEC14644.1"/>
    <property type="molecule type" value="Genomic_DNA"/>
</dbReference>
<dbReference type="EMBL" id="ABJB010282570">
    <property type="status" value="NOT_ANNOTATED_CDS"/>
    <property type="molecule type" value="Genomic_DNA"/>
</dbReference>
<organism>
    <name type="scientific">Ixodes scapularis</name>
    <name type="common">Black-legged tick</name>
    <name type="synonym">Deer tick</name>
    <dbReference type="NCBI Taxonomy" id="6945"/>
    <lineage>
        <taxon>Eukaryota</taxon>
        <taxon>Metazoa</taxon>
        <taxon>Ecdysozoa</taxon>
        <taxon>Arthropoda</taxon>
        <taxon>Chelicerata</taxon>
        <taxon>Arachnida</taxon>
        <taxon>Acari</taxon>
        <taxon>Parasitiformes</taxon>
        <taxon>Ixodida</taxon>
        <taxon>Ixodoidea</taxon>
        <taxon>Ixodidae</taxon>
        <taxon>Ixodinae</taxon>
        <taxon>Ixodes</taxon>
    </lineage>
</organism>
<accession>B7Q722</accession>
<dbReference type="AlphaFoldDB" id="B7Q722"/>
<dbReference type="EnsemblMetazoa" id="ISCW021488-RA">
    <property type="protein sequence ID" value="ISCW021488-PA"/>
    <property type="gene ID" value="ISCW021488"/>
</dbReference>
<evidence type="ECO:0000313" key="3">
    <source>
        <dbReference type="Proteomes" id="UP000001555"/>
    </source>
</evidence>
<evidence type="ECO:0000313" key="2">
    <source>
        <dbReference type="EnsemblMetazoa" id="ISCW021488-PA"/>
    </source>
</evidence>
<dbReference type="EMBL" id="ABJB010330007">
    <property type="status" value="NOT_ANNOTATED_CDS"/>
    <property type="molecule type" value="Genomic_DNA"/>
</dbReference>
<dbReference type="HOGENOM" id="CLU_1435926_0_0_1"/>
<name>B7Q722_IXOSC</name>
<reference evidence="1 3" key="1">
    <citation type="submission" date="2008-03" db="EMBL/GenBank/DDBJ databases">
        <title>Annotation of Ixodes scapularis.</title>
        <authorList>
            <consortium name="Ixodes scapularis Genome Project Consortium"/>
            <person name="Caler E."/>
            <person name="Hannick L.I."/>
            <person name="Bidwell S."/>
            <person name="Joardar V."/>
            <person name="Thiagarajan M."/>
            <person name="Amedeo P."/>
            <person name="Galinsky K.J."/>
            <person name="Schobel S."/>
            <person name="Inman J."/>
            <person name="Hostetler J."/>
            <person name="Miller J."/>
            <person name="Hammond M."/>
            <person name="Megy K."/>
            <person name="Lawson D."/>
            <person name="Kodira C."/>
            <person name="Sutton G."/>
            <person name="Meyer J."/>
            <person name="Hill C.A."/>
            <person name="Birren B."/>
            <person name="Nene V."/>
            <person name="Collins F."/>
            <person name="Alarcon-Chaidez F."/>
            <person name="Wikel S."/>
            <person name="Strausberg R."/>
        </authorList>
    </citation>
    <scope>NUCLEOTIDE SEQUENCE [LARGE SCALE GENOMIC DNA]</scope>
    <source>
        <strain evidence="3">Wikel</strain>
        <strain evidence="1">Wikel colony</strain>
    </source>
</reference>
<reference evidence="2" key="2">
    <citation type="submission" date="2020-05" db="UniProtKB">
        <authorList>
            <consortium name="EnsemblMetazoa"/>
        </authorList>
    </citation>
    <scope>IDENTIFICATION</scope>
    <source>
        <strain evidence="2">wikel</strain>
    </source>
</reference>
<keyword evidence="3" id="KW-1185">Reference proteome</keyword>
<sequence length="189" mass="20803">MANGDVFVLVTVRTCMHKSFRREELAEGIDALITPDVYDELLRAKTEFEAEAGDLGPDLPEVLGGEPVDFEENEIQAEVQFVASPADAGDAGTEPRRTYPYKIPMMLRAEVDRQIDQLLDWGLIYPVEMFDGAALAWAGQGDAVEPPEFSCEVVGLGSDPPVSDALVLAVFLMLTPKTWFKRSGEARRP</sequence>
<gene>
    <name evidence="1" type="ORF">IscW_ISCW021488</name>
</gene>
<dbReference type="VEuPathDB" id="VectorBase:ISCI000250"/>
<protein>
    <submittedName>
        <fullName evidence="1 2">Uncharacterized protein</fullName>
    </submittedName>
</protein>
<dbReference type="EMBL" id="ABJB010346649">
    <property type="status" value="NOT_ANNOTATED_CDS"/>
    <property type="molecule type" value="Genomic_DNA"/>
</dbReference>
<dbReference type="InParanoid" id="B7Q722"/>
<dbReference type="Proteomes" id="UP000001555">
    <property type="component" value="Unassembled WGS sequence"/>
</dbReference>
<dbReference type="EMBL" id="ABJB010787678">
    <property type="status" value="NOT_ANNOTATED_CDS"/>
    <property type="molecule type" value="Genomic_DNA"/>
</dbReference>
<proteinExistence type="predicted"/>
<evidence type="ECO:0000313" key="1">
    <source>
        <dbReference type="EMBL" id="EEC14644.1"/>
    </source>
</evidence>
<dbReference type="PaxDb" id="6945-B7Q722"/>
<dbReference type="VEuPathDB" id="VectorBase:ISCW021488"/>